<dbReference type="Gene3D" id="2.170.130.10">
    <property type="entry name" value="TonB-dependent receptor, plug domain"/>
    <property type="match status" value="1"/>
</dbReference>
<dbReference type="InterPro" id="IPR037066">
    <property type="entry name" value="Plug_dom_sf"/>
</dbReference>
<protein>
    <submittedName>
        <fullName evidence="15">SusC/RagA family TonB-linked outer membrane protein</fullName>
    </submittedName>
</protein>
<dbReference type="NCBIfam" id="TIGR04057">
    <property type="entry name" value="SusC_RagA_signa"/>
    <property type="match status" value="1"/>
</dbReference>
<dbReference type="EMBL" id="QNQU01000002">
    <property type="protein sequence ID" value="RBQ11393.1"/>
    <property type="molecule type" value="Genomic_DNA"/>
</dbReference>
<evidence type="ECO:0000256" key="8">
    <source>
        <dbReference type="ARBA" id="ARBA00023170"/>
    </source>
</evidence>
<keyword evidence="9 10" id="KW-0998">Cell outer membrane</keyword>
<keyword evidence="5 12" id="KW-0732">Signal</keyword>
<comment type="subcellular location">
    <subcellularLocation>
        <location evidence="1 10">Cell outer membrane</location>
        <topology evidence="1 10">Multi-pass membrane protein</topology>
    </subcellularLocation>
</comment>
<evidence type="ECO:0000259" key="13">
    <source>
        <dbReference type="Pfam" id="PF00593"/>
    </source>
</evidence>
<dbReference type="GO" id="GO:0015344">
    <property type="term" value="F:siderophore uptake transmembrane transporter activity"/>
    <property type="evidence" value="ECO:0007669"/>
    <property type="project" value="TreeGrafter"/>
</dbReference>
<evidence type="ECO:0000259" key="14">
    <source>
        <dbReference type="Pfam" id="PF07715"/>
    </source>
</evidence>
<feature type="signal peptide" evidence="12">
    <location>
        <begin position="1"/>
        <end position="20"/>
    </location>
</feature>
<dbReference type="Pfam" id="PF00593">
    <property type="entry name" value="TonB_dep_Rec_b-barrel"/>
    <property type="match status" value="1"/>
</dbReference>
<dbReference type="GO" id="GO:0009279">
    <property type="term" value="C:cell outer membrane"/>
    <property type="evidence" value="ECO:0007669"/>
    <property type="project" value="UniProtKB-SubCell"/>
</dbReference>
<dbReference type="InterPro" id="IPR023996">
    <property type="entry name" value="TonB-dep_OMP_SusC/RagA"/>
</dbReference>
<sequence>MKLKLLMLMIACAVAFKSFGQGVIIKGRVLDETGKGLPGATLSLKESTVRTSTNSKGEFSITVPDAKTAILNVGYVGYKTQVVNVDGKQTLVIRLTEDASNLNEVVVTALNISRDSKSLGYARQGINTDELTEARDINITNMLEGKVAGLQIITSGQATGSTKVLLRGINSVSGNNEPLWVVDGIPIDNSHGQNGGIGNLDYGNGASAVNPDDIESMEVLKGPNAAALYGSSAANGAILITTKKGKKSKGLGISFNSNVMMNTISEYPEYQNVYGEGADSHMANTNRIDLTNPAAPTMRMGNDTRSFGAPMLGQPYASYSGVPGEYRPQPNNVVDFYNTSFTGVQNLSFSAGDGTSSFRASYTYTNGNDVIEGQNIVNRHNLALNGSKNFAPWLRIDTRLQYFDEKVENRVSRNLDANSPMNAASVMMRSFRTNDLIPWKDASGNSFAYTATSQQGYENPYWSLNENYNADKKNRVIGGVTATIGLLKDLKFRTQVAADLTFGNAMVFIDKGGLRNPLGQYREFTDNNQNWNIEGLFMYNKTLNKHFTVSANLGGNLNNRNTLRVTGQTNSLQIHDMMNMANSAVLPTISENPSKFRKNSVFGTATFGYNNYLFLDVTGRNDWSSSLGPENWSFFYPSVSGSFVFSDFFKVPAKSILSFGKIRASYAKVGKDTNPYALRSSFQTDGIFNGLPVLNYENTFKNPDLKPEQTSSTELGLELRFLNNRLSLDATVYKSKTSNQIFDSQVPVETGFTNRIVNAGEIENKGMELTLNATPVRTKNVTWNVTANWSANRNKVVSLAEGINKFRLGGIYNVSVNAIVGRPIGDLLGIDFYRDASGKVIVNDVPSAGTSYGRPYPDADVYLGNFQPKWLGSIGSNVRYKNFDFSFNVSVKMGGSLYSGSQTQANFLGTSLMSIDGRDDFYFSNVILGESGTELAGVTQLYNKPYPDAARRKGMQTVGYSPKRDANGNLILDANGRMIADKVNVISVNPFIYWPNAQNMASLMIYDASYVKLNQLIFGFTAPSRWLLKSPFQSARLSFVARNVWTIYKKTPRGIDPESANTSGNALGLEQGGSLPFVNYGFDLKVSF</sequence>
<dbReference type="Gene3D" id="2.40.170.20">
    <property type="entry name" value="TonB-dependent receptor, beta-barrel domain"/>
    <property type="match status" value="1"/>
</dbReference>
<evidence type="ECO:0000313" key="15">
    <source>
        <dbReference type="EMBL" id="RBQ11393.1"/>
    </source>
</evidence>
<dbReference type="NCBIfam" id="TIGR04056">
    <property type="entry name" value="OMP_RagA_SusC"/>
    <property type="match status" value="1"/>
</dbReference>
<evidence type="ECO:0000256" key="11">
    <source>
        <dbReference type="RuleBase" id="RU003357"/>
    </source>
</evidence>
<keyword evidence="6 11" id="KW-0798">TonB box</keyword>
<dbReference type="Proteomes" id="UP000252081">
    <property type="component" value="Unassembled WGS sequence"/>
</dbReference>
<evidence type="ECO:0000256" key="9">
    <source>
        <dbReference type="ARBA" id="ARBA00023237"/>
    </source>
</evidence>
<evidence type="ECO:0000313" key="16">
    <source>
        <dbReference type="Proteomes" id="UP000252081"/>
    </source>
</evidence>
<proteinExistence type="inferred from homology"/>
<dbReference type="InterPro" id="IPR012910">
    <property type="entry name" value="Plug_dom"/>
</dbReference>
<feature type="domain" description="TonB-dependent receptor-like beta-barrel" evidence="13">
    <location>
        <begin position="437"/>
        <end position="908"/>
    </location>
</feature>
<evidence type="ECO:0000256" key="2">
    <source>
        <dbReference type="ARBA" id="ARBA00022448"/>
    </source>
</evidence>
<dbReference type="InterPro" id="IPR000531">
    <property type="entry name" value="Beta-barrel_TonB"/>
</dbReference>
<evidence type="ECO:0000256" key="4">
    <source>
        <dbReference type="ARBA" id="ARBA00022692"/>
    </source>
</evidence>
<dbReference type="InterPro" id="IPR036942">
    <property type="entry name" value="Beta-barrel_TonB_sf"/>
</dbReference>
<keyword evidence="8" id="KW-0675">Receptor</keyword>
<dbReference type="SUPFAM" id="SSF49464">
    <property type="entry name" value="Carboxypeptidase regulatory domain-like"/>
    <property type="match status" value="1"/>
</dbReference>
<dbReference type="PANTHER" id="PTHR30069:SF29">
    <property type="entry name" value="HEMOGLOBIN AND HEMOGLOBIN-HAPTOGLOBIN-BINDING PROTEIN 1-RELATED"/>
    <property type="match status" value="1"/>
</dbReference>
<dbReference type="OrthoDB" id="9768177at2"/>
<evidence type="ECO:0000256" key="12">
    <source>
        <dbReference type="SAM" id="SignalP"/>
    </source>
</evidence>
<dbReference type="SUPFAM" id="SSF56935">
    <property type="entry name" value="Porins"/>
    <property type="match status" value="1"/>
</dbReference>
<keyword evidence="3 10" id="KW-1134">Transmembrane beta strand</keyword>
<evidence type="ECO:0000256" key="1">
    <source>
        <dbReference type="ARBA" id="ARBA00004571"/>
    </source>
</evidence>
<organism evidence="15 16">
    <name type="scientific">Pedobacter miscanthi</name>
    <dbReference type="NCBI Taxonomy" id="2259170"/>
    <lineage>
        <taxon>Bacteria</taxon>
        <taxon>Pseudomonadati</taxon>
        <taxon>Bacteroidota</taxon>
        <taxon>Sphingobacteriia</taxon>
        <taxon>Sphingobacteriales</taxon>
        <taxon>Sphingobacteriaceae</taxon>
        <taxon>Pedobacter</taxon>
    </lineage>
</organism>
<dbReference type="InterPro" id="IPR039426">
    <property type="entry name" value="TonB-dep_rcpt-like"/>
</dbReference>
<evidence type="ECO:0000256" key="7">
    <source>
        <dbReference type="ARBA" id="ARBA00023136"/>
    </source>
</evidence>
<keyword evidence="16" id="KW-1185">Reference proteome</keyword>
<comment type="caution">
    <text evidence="15">The sequence shown here is derived from an EMBL/GenBank/DDBJ whole genome shotgun (WGS) entry which is preliminary data.</text>
</comment>
<keyword evidence="2 10" id="KW-0813">Transport</keyword>
<evidence type="ECO:0000256" key="6">
    <source>
        <dbReference type="ARBA" id="ARBA00023077"/>
    </source>
</evidence>
<evidence type="ECO:0000256" key="10">
    <source>
        <dbReference type="PROSITE-ProRule" id="PRU01360"/>
    </source>
</evidence>
<dbReference type="AlphaFoldDB" id="A0A366LD30"/>
<dbReference type="RefSeq" id="WP_113947307.1">
    <property type="nucleotide sequence ID" value="NZ_QNQU01000002.1"/>
</dbReference>
<dbReference type="Pfam" id="PF07715">
    <property type="entry name" value="Plug"/>
    <property type="match status" value="1"/>
</dbReference>
<dbReference type="PROSITE" id="PS52016">
    <property type="entry name" value="TONB_DEPENDENT_REC_3"/>
    <property type="match status" value="1"/>
</dbReference>
<dbReference type="InterPro" id="IPR008969">
    <property type="entry name" value="CarboxyPept-like_regulatory"/>
</dbReference>
<dbReference type="PANTHER" id="PTHR30069">
    <property type="entry name" value="TONB-DEPENDENT OUTER MEMBRANE RECEPTOR"/>
    <property type="match status" value="1"/>
</dbReference>
<comment type="similarity">
    <text evidence="10 11">Belongs to the TonB-dependent receptor family.</text>
</comment>
<reference evidence="15 16" key="1">
    <citation type="submission" date="2018-07" db="EMBL/GenBank/DDBJ databases">
        <title>A draft genome of a endophytic bacteria, a new species of Pedobacter.</title>
        <authorList>
            <person name="Zhang Z.D."/>
            <person name="Chen Z.J."/>
        </authorList>
    </citation>
    <scope>NUCLEOTIDE SEQUENCE [LARGE SCALE GENOMIC DNA]</scope>
    <source>
        <strain evidence="15 16">RS10</strain>
    </source>
</reference>
<dbReference type="Pfam" id="PF13715">
    <property type="entry name" value="CarbopepD_reg_2"/>
    <property type="match status" value="1"/>
</dbReference>
<feature type="domain" description="TonB-dependent receptor plug" evidence="14">
    <location>
        <begin position="119"/>
        <end position="237"/>
    </location>
</feature>
<dbReference type="InterPro" id="IPR023997">
    <property type="entry name" value="TonB-dep_OMP_SusC/RagA_CS"/>
</dbReference>
<feature type="chain" id="PRO_5017074004" evidence="12">
    <location>
        <begin position="21"/>
        <end position="1088"/>
    </location>
</feature>
<name>A0A366LD30_9SPHI</name>
<accession>A0A366LD30</accession>
<gene>
    <name evidence="15" type="ORF">DRW42_02710</name>
</gene>
<keyword evidence="7 10" id="KW-0472">Membrane</keyword>
<evidence type="ECO:0000256" key="3">
    <source>
        <dbReference type="ARBA" id="ARBA00022452"/>
    </source>
</evidence>
<dbReference type="GO" id="GO:0044718">
    <property type="term" value="P:siderophore transmembrane transport"/>
    <property type="evidence" value="ECO:0007669"/>
    <property type="project" value="TreeGrafter"/>
</dbReference>
<evidence type="ECO:0000256" key="5">
    <source>
        <dbReference type="ARBA" id="ARBA00022729"/>
    </source>
</evidence>
<keyword evidence="4 10" id="KW-0812">Transmembrane</keyword>
<dbReference type="Gene3D" id="2.60.40.1120">
    <property type="entry name" value="Carboxypeptidase-like, regulatory domain"/>
    <property type="match status" value="1"/>
</dbReference>